<dbReference type="PANTHER" id="PTHR42684">
    <property type="entry name" value="ADENOSYLMETHIONINE-8-AMINO-7-OXONONANOATE AMINOTRANSFERASE"/>
    <property type="match status" value="1"/>
</dbReference>
<accession>A0A381YKD7</accession>
<keyword evidence="3" id="KW-0032">Aminotransferase</keyword>
<dbReference type="GO" id="GO:0009102">
    <property type="term" value="P:biotin biosynthetic process"/>
    <property type="evidence" value="ECO:0007669"/>
    <property type="project" value="TreeGrafter"/>
</dbReference>
<dbReference type="EMBL" id="UINC01018444">
    <property type="protein sequence ID" value="SVA77475.1"/>
    <property type="molecule type" value="Genomic_DNA"/>
</dbReference>
<dbReference type="AlphaFoldDB" id="A0A381YKD7"/>
<dbReference type="PIRSF" id="PIRSF000521">
    <property type="entry name" value="Transaminase_4ab_Lys_Orn"/>
    <property type="match status" value="1"/>
</dbReference>
<evidence type="ECO:0000256" key="4">
    <source>
        <dbReference type="ARBA" id="ARBA00022679"/>
    </source>
</evidence>
<keyword evidence="4" id="KW-0808">Transferase</keyword>
<dbReference type="GO" id="GO:0030170">
    <property type="term" value="F:pyridoxal phosphate binding"/>
    <property type="evidence" value="ECO:0007669"/>
    <property type="project" value="InterPro"/>
</dbReference>
<reference evidence="6" key="1">
    <citation type="submission" date="2018-05" db="EMBL/GenBank/DDBJ databases">
        <authorList>
            <person name="Lanie J.A."/>
            <person name="Ng W.-L."/>
            <person name="Kazmierczak K.M."/>
            <person name="Andrzejewski T.M."/>
            <person name="Davidsen T.M."/>
            <person name="Wayne K.J."/>
            <person name="Tettelin H."/>
            <person name="Glass J.I."/>
            <person name="Rusch D."/>
            <person name="Podicherti R."/>
            <person name="Tsui H.-C.T."/>
            <person name="Winkler M.E."/>
        </authorList>
    </citation>
    <scope>NUCLEOTIDE SEQUENCE</scope>
</reference>
<evidence type="ECO:0000313" key="6">
    <source>
        <dbReference type="EMBL" id="SVA77475.1"/>
    </source>
</evidence>
<dbReference type="GO" id="GO:0009448">
    <property type="term" value="P:gamma-aminobutyric acid metabolic process"/>
    <property type="evidence" value="ECO:0007669"/>
    <property type="project" value="TreeGrafter"/>
</dbReference>
<dbReference type="Pfam" id="PF00202">
    <property type="entry name" value="Aminotran_3"/>
    <property type="match status" value="1"/>
</dbReference>
<dbReference type="Gene3D" id="3.40.640.10">
    <property type="entry name" value="Type I PLP-dependent aspartate aminotransferase-like (Major domain)"/>
    <property type="match status" value="1"/>
</dbReference>
<dbReference type="PANTHER" id="PTHR42684:SF3">
    <property type="entry name" value="ADENOSYLMETHIONINE-8-AMINO-7-OXONONANOATE AMINOTRANSFERASE"/>
    <property type="match status" value="1"/>
</dbReference>
<dbReference type="GO" id="GO:0005739">
    <property type="term" value="C:mitochondrion"/>
    <property type="evidence" value="ECO:0007669"/>
    <property type="project" value="UniProtKB-SubCell"/>
</dbReference>
<evidence type="ECO:0000256" key="2">
    <source>
        <dbReference type="ARBA" id="ARBA00008954"/>
    </source>
</evidence>
<evidence type="ECO:0000256" key="1">
    <source>
        <dbReference type="ARBA" id="ARBA00004173"/>
    </source>
</evidence>
<evidence type="ECO:0008006" key="7">
    <source>
        <dbReference type="Google" id="ProtNLM"/>
    </source>
</evidence>
<dbReference type="FunFam" id="3.40.640.10:FF:000014">
    <property type="entry name" value="Adenosylmethionine-8-amino-7-oxononanoate aminotransferase, probable"/>
    <property type="match status" value="1"/>
</dbReference>
<dbReference type="Gene3D" id="3.90.1150.10">
    <property type="entry name" value="Aspartate Aminotransferase, domain 1"/>
    <property type="match status" value="1"/>
</dbReference>
<dbReference type="InterPro" id="IPR005814">
    <property type="entry name" value="Aminotrans_3"/>
</dbReference>
<proteinExistence type="inferred from homology"/>
<keyword evidence="5" id="KW-0663">Pyridoxal phosphate</keyword>
<comment type="similarity">
    <text evidence="2">Belongs to the class-III pyridoxal-phosphate-dependent aminotransferase family.</text>
</comment>
<dbReference type="SUPFAM" id="SSF53383">
    <property type="entry name" value="PLP-dependent transferases"/>
    <property type="match status" value="1"/>
</dbReference>
<evidence type="ECO:0000256" key="5">
    <source>
        <dbReference type="ARBA" id="ARBA00022898"/>
    </source>
</evidence>
<gene>
    <name evidence="6" type="ORF">METZ01_LOCUS130329</name>
</gene>
<protein>
    <recommendedName>
        <fullName evidence="7">Aspartate aminotransferase family protein</fullName>
    </recommendedName>
</protein>
<name>A0A381YKD7_9ZZZZ</name>
<dbReference type="PROSITE" id="PS00600">
    <property type="entry name" value="AA_TRANSFER_CLASS_3"/>
    <property type="match status" value="1"/>
</dbReference>
<dbReference type="InterPro" id="IPR015424">
    <property type="entry name" value="PyrdxlP-dep_Trfase"/>
</dbReference>
<sequence>MTKKQRHWQDLDSSHYLHPFTDHGQLSKKGSRVFTKGKGIYIWDTEGHQILDSMSGLWCVNLGYGRTELIEAAHQQMQELPYYNSFFQCAHPPAIELGEILSNISPDGFSRVFYTGSGSEANDTVIRMVRRFWQLQDKPEKQIIIARKNAYHGSTIAAASLGGMEGMHAQGAGIPIPNIIHIAQPYWFQEGRDQDPNTFGLAIAEELEKAIHHHGIDKIAAFIAEPIQGAGGVIIPPETYWPAIQRICDDNEILLVADEVITGFGRLGEWFGSTTYEIKPDLIPFAKGVTSGYLPLGGVLVNDKVADILIEKGGEFIHGFTYSGHPVSCAVAIANIKALAEDNVIETVKDHTAPYLAKRWQSLSDHPIVGEARIKGLVAALELCKDKKTGKRFPAEHNVGSLCRDLAIENGLVMRAVGDTMIIAPPLIITHEQIDELIAKAISTLDATAAAVKTI</sequence>
<dbReference type="CDD" id="cd00610">
    <property type="entry name" value="OAT_like"/>
    <property type="match status" value="1"/>
</dbReference>
<comment type="subcellular location">
    <subcellularLocation>
        <location evidence="1">Mitochondrion</location>
    </subcellularLocation>
</comment>
<organism evidence="6">
    <name type="scientific">marine metagenome</name>
    <dbReference type="NCBI Taxonomy" id="408172"/>
    <lineage>
        <taxon>unclassified sequences</taxon>
        <taxon>metagenomes</taxon>
        <taxon>ecological metagenomes</taxon>
    </lineage>
</organism>
<dbReference type="GO" id="GO:0004015">
    <property type="term" value="F:adenosylmethionine-8-amino-7-oxononanoate transaminase activity"/>
    <property type="evidence" value="ECO:0007669"/>
    <property type="project" value="TreeGrafter"/>
</dbReference>
<dbReference type="NCBIfam" id="NF005682">
    <property type="entry name" value="PRK07480.1"/>
    <property type="match status" value="1"/>
</dbReference>
<dbReference type="InterPro" id="IPR049704">
    <property type="entry name" value="Aminotrans_3_PPA_site"/>
</dbReference>
<dbReference type="InterPro" id="IPR015422">
    <property type="entry name" value="PyrdxlP-dep_Trfase_small"/>
</dbReference>
<evidence type="ECO:0000256" key="3">
    <source>
        <dbReference type="ARBA" id="ARBA00022576"/>
    </source>
</evidence>
<dbReference type="InterPro" id="IPR015421">
    <property type="entry name" value="PyrdxlP-dep_Trfase_major"/>
</dbReference>